<dbReference type="HOGENOM" id="CLU_765647_0_0_1"/>
<dbReference type="KEGG" id="dan:6501628"/>
<dbReference type="OrthoDB" id="8056520at2759"/>
<dbReference type="SMR" id="B3M010"/>
<protein>
    <submittedName>
        <fullName evidence="1">Uncharacterized protein</fullName>
    </submittedName>
</protein>
<dbReference type="eggNOG" id="ENOG502T87T">
    <property type="taxonomic scope" value="Eukaryota"/>
</dbReference>
<dbReference type="STRING" id="7217.B3M010"/>
<evidence type="ECO:0000313" key="2">
    <source>
        <dbReference type="Proteomes" id="UP000007801"/>
    </source>
</evidence>
<sequence length="367" mass="42572">MIKKLKRELLEKYHYPPKHPPPKVKYVACGKKALYPHKVGHHTPCWSHPITVPAEARYGVCWEYPPERYKRRPLPPPCRGTTLPVELLQPTFEHCKNIYTRYDAQLEKCVHEQTLALDRQLSSLRHQLAQAKAQQIEKVKMMRYQGVRYRLLIGGSFGTKIYPEYLSRMTEERALCEFQRAYNFVNQSNTDLTSSFLEVRESMKELELRLSRLDRTPNSPFLIELETVLQTLEDLNTFFFGVIVKLKTWAELMDPMKEHSIEDYLALLSKETDFKTFMSAGMENCTCKRCGKTDPLKPYLPCWCQPLESSDDCSETVPKQPDPGCLLITNFKFTESDSEFVKETSTTSLLVKEAEKKAKKAQPDQSD</sequence>
<gene>
    <name evidence="1" type="primary">Dana\GF18863</name>
    <name evidence="1" type="synonym">dana_GLEANR_20119</name>
    <name evidence="1" type="ORF">GF18863</name>
</gene>
<dbReference type="InParanoid" id="B3M010"/>
<proteinExistence type="predicted"/>
<keyword evidence="2" id="KW-1185">Reference proteome</keyword>
<dbReference type="AlphaFoldDB" id="B3M010"/>
<reference evidence="1 2" key="1">
    <citation type="journal article" date="2007" name="Nature">
        <title>Evolution of genes and genomes on the Drosophila phylogeny.</title>
        <authorList>
            <consortium name="Drosophila 12 Genomes Consortium"/>
            <person name="Clark A.G."/>
            <person name="Eisen M.B."/>
            <person name="Smith D.R."/>
            <person name="Bergman C.M."/>
            <person name="Oliver B."/>
            <person name="Markow T.A."/>
            <person name="Kaufman T.C."/>
            <person name="Kellis M."/>
            <person name="Gelbart W."/>
            <person name="Iyer V.N."/>
            <person name="Pollard D.A."/>
            <person name="Sackton T.B."/>
            <person name="Larracuente A.M."/>
            <person name="Singh N.D."/>
            <person name="Abad J.P."/>
            <person name="Abt D.N."/>
            <person name="Adryan B."/>
            <person name="Aguade M."/>
            <person name="Akashi H."/>
            <person name="Anderson W.W."/>
            <person name="Aquadro C.F."/>
            <person name="Ardell D.H."/>
            <person name="Arguello R."/>
            <person name="Artieri C.G."/>
            <person name="Barbash D.A."/>
            <person name="Barker D."/>
            <person name="Barsanti P."/>
            <person name="Batterham P."/>
            <person name="Batzoglou S."/>
            <person name="Begun D."/>
            <person name="Bhutkar A."/>
            <person name="Blanco E."/>
            <person name="Bosak S.A."/>
            <person name="Bradley R.K."/>
            <person name="Brand A.D."/>
            <person name="Brent M.R."/>
            <person name="Brooks A.N."/>
            <person name="Brown R.H."/>
            <person name="Butlin R.K."/>
            <person name="Caggese C."/>
            <person name="Calvi B.R."/>
            <person name="Bernardo de Carvalho A."/>
            <person name="Caspi A."/>
            <person name="Castrezana S."/>
            <person name="Celniker S.E."/>
            <person name="Chang J.L."/>
            <person name="Chapple C."/>
            <person name="Chatterji S."/>
            <person name="Chinwalla A."/>
            <person name="Civetta A."/>
            <person name="Clifton S.W."/>
            <person name="Comeron J.M."/>
            <person name="Costello J.C."/>
            <person name="Coyne J.A."/>
            <person name="Daub J."/>
            <person name="David R.G."/>
            <person name="Delcher A.L."/>
            <person name="Delehaunty K."/>
            <person name="Do C.B."/>
            <person name="Ebling H."/>
            <person name="Edwards K."/>
            <person name="Eickbush T."/>
            <person name="Evans J.D."/>
            <person name="Filipski A."/>
            <person name="Findeiss S."/>
            <person name="Freyhult E."/>
            <person name="Fulton L."/>
            <person name="Fulton R."/>
            <person name="Garcia A.C."/>
            <person name="Gardiner A."/>
            <person name="Garfield D.A."/>
            <person name="Garvin B.E."/>
            <person name="Gibson G."/>
            <person name="Gilbert D."/>
            <person name="Gnerre S."/>
            <person name="Godfrey J."/>
            <person name="Good R."/>
            <person name="Gotea V."/>
            <person name="Gravely B."/>
            <person name="Greenberg A.J."/>
            <person name="Griffiths-Jones S."/>
            <person name="Gross S."/>
            <person name="Guigo R."/>
            <person name="Gustafson E.A."/>
            <person name="Haerty W."/>
            <person name="Hahn M.W."/>
            <person name="Halligan D.L."/>
            <person name="Halpern A.L."/>
            <person name="Halter G.M."/>
            <person name="Han M.V."/>
            <person name="Heger A."/>
            <person name="Hillier L."/>
            <person name="Hinrichs A.S."/>
            <person name="Holmes I."/>
            <person name="Hoskins R.A."/>
            <person name="Hubisz M.J."/>
            <person name="Hultmark D."/>
            <person name="Huntley M.A."/>
            <person name="Jaffe D.B."/>
            <person name="Jagadeeshan S."/>
            <person name="Jeck W.R."/>
            <person name="Johnson J."/>
            <person name="Jones C.D."/>
            <person name="Jordan W.C."/>
            <person name="Karpen G.H."/>
            <person name="Kataoka E."/>
            <person name="Keightley P.D."/>
            <person name="Kheradpour P."/>
            <person name="Kirkness E.F."/>
            <person name="Koerich L.B."/>
            <person name="Kristiansen K."/>
            <person name="Kudrna D."/>
            <person name="Kulathinal R.J."/>
            <person name="Kumar S."/>
            <person name="Kwok R."/>
            <person name="Lander E."/>
            <person name="Langley C.H."/>
            <person name="Lapoint R."/>
            <person name="Lazzaro B.P."/>
            <person name="Lee S.J."/>
            <person name="Levesque L."/>
            <person name="Li R."/>
            <person name="Lin C.F."/>
            <person name="Lin M.F."/>
            <person name="Lindblad-Toh K."/>
            <person name="Llopart A."/>
            <person name="Long M."/>
            <person name="Low L."/>
            <person name="Lozovsky E."/>
            <person name="Lu J."/>
            <person name="Luo M."/>
            <person name="Machado C.A."/>
            <person name="Makalowski W."/>
            <person name="Marzo M."/>
            <person name="Matsuda M."/>
            <person name="Matzkin L."/>
            <person name="McAllister B."/>
            <person name="McBride C.S."/>
            <person name="McKernan B."/>
            <person name="McKernan K."/>
            <person name="Mendez-Lago M."/>
            <person name="Minx P."/>
            <person name="Mollenhauer M.U."/>
            <person name="Montooth K."/>
            <person name="Mount S.M."/>
            <person name="Mu X."/>
            <person name="Myers E."/>
            <person name="Negre B."/>
            <person name="Newfeld S."/>
            <person name="Nielsen R."/>
            <person name="Noor M.A."/>
            <person name="O'Grady P."/>
            <person name="Pachter L."/>
            <person name="Papaceit M."/>
            <person name="Parisi M.J."/>
            <person name="Parisi M."/>
            <person name="Parts L."/>
            <person name="Pedersen J.S."/>
            <person name="Pesole G."/>
            <person name="Phillippy A.M."/>
            <person name="Ponting C.P."/>
            <person name="Pop M."/>
            <person name="Porcelli D."/>
            <person name="Powell J.R."/>
            <person name="Prohaska S."/>
            <person name="Pruitt K."/>
            <person name="Puig M."/>
            <person name="Quesneville H."/>
            <person name="Ram K.R."/>
            <person name="Rand D."/>
            <person name="Rasmussen M.D."/>
            <person name="Reed L.K."/>
            <person name="Reenan R."/>
            <person name="Reily A."/>
            <person name="Remington K.A."/>
            <person name="Rieger T.T."/>
            <person name="Ritchie M.G."/>
            <person name="Robin C."/>
            <person name="Rogers Y.H."/>
            <person name="Rohde C."/>
            <person name="Rozas J."/>
            <person name="Rubenfield M.J."/>
            <person name="Ruiz A."/>
            <person name="Russo S."/>
            <person name="Salzberg S.L."/>
            <person name="Sanchez-Gracia A."/>
            <person name="Saranga D.J."/>
            <person name="Sato H."/>
            <person name="Schaeffer S.W."/>
            <person name="Schatz M.C."/>
            <person name="Schlenke T."/>
            <person name="Schwartz R."/>
            <person name="Segarra C."/>
            <person name="Singh R.S."/>
            <person name="Sirot L."/>
            <person name="Sirota M."/>
            <person name="Sisneros N.B."/>
            <person name="Smith C.D."/>
            <person name="Smith T.F."/>
            <person name="Spieth J."/>
            <person name="Stage D.E."/>
            <person name="Stark A."/>
            <person name="Stephan W."/>
            <person name="Strausberg R.L."/>
            <person name="Strempel S."/>
            <person name="Sturgill D."/>
            <person name="Sutton G."/>
            <person name="Sutton G.G."/>
            <person name="Tao W."/>
            <person name="Teichmann S."/>
            <person name="Tobari Y.N."/>
            <person name="Tomimura Y."/>
            <person name="Tsolas J.M."/>
            <person name="Valente V.L."/>
            <person name="Venter E."/>
            <person name="Venter J.C."/>
            <person name="Vicario S."/>
            <person name="Vieira F.G."/>
            <person name="Vilella A.J."/>
            <person name="Villasante A."/>
            <person name="Walenz B."/>
            <person name="Wang J."/>
            <person name="Wasserman M."/>
            <person name="Watts T."/>
            <person name="Wilson D."/>
            <person name="Wilson R.K."/>
            <person name="Wing R.A."/>
            <person name="Wolfner M.F."/>
            <person name="Wong A."/>
            <person name="Wong G.K."/>
            <person name="Wu C.I."/>
            <person name="Wu G."/>
            <person name="Yamamoto D."/>
            <person name="Yang H.P."/>
            <person name="Yang S.P."/>
            <person name="Yorke J.A."/>
            <person name="Yoshida K."/>
            <person name="Zdobnov E."/>
            <person name="Zhang P."/>
            <person name="Zhang Y."/>
            <person name="Zimin A.V."/>
            <person name="Baldwin J."/>
            <person name="Abdouelleil A."/>
            <person name="Abdulkadir J."/>
            <person name="Abebe A."/>
            <person name="Abera B."/>
            <person name="Abreu J."/>
            <person name="Acer S.C."/>
            <person name="Aftuck L."/>
            <person name="Alexander A."/>
            <person name="An P."/>
            <person name="Anderson E."/>
            <person name="Anderson S."/>
            <person name="Arachi H."/>
            <person name="Azer M."/>
            <person name="Bachantsang P."/>
            <person name="Barry A."/>
            <person name="Bayul T."/>
            <person name="Berlin A."/>
            <person name="Bessette D."/>
            <person name="Bloom T."/>
            <person name="Blye J."/>
            <person name="Boguslavskiy L."/>
            <person name="Bonnet C."/>
            <person name="Boukhgalter B."/>
            <person name="Bourzgui I."/>
            <person name="Brown A."/>
            <person name="Cahill P."/>
            <person name="Channer S."/>
            <person name="Cheshatsang Y."/>
            <person name="Chuda L."/>
            <person name="Citroen M."/>
            <person name="Collymore A."/>
            <person name="Cooke P."/>
            <person name="Costello M."/>
            <person name="D'Aco K."/>
            <person name="Daza R."/>
            <person name="De Haan G."/>
            <person name="DeGray S."/>
            <person name="DeMaso C."/>
            <person name="Dhargay N."/>
            <person name="Dooley K."/>
            <person name="Dooley E."/>
            <person name="Doricent M."/>
            <person name="Dorje P."/>
            <person name="Dorjee K."/>
            <person name="Dupes A."/>
            <person name="Elong R."/>
            <person name="Falk J."/>
            <person name="Farina A."/>
            <person name="Faro S."/>
            <person name="Ferguson D."/>
            <person name="Fisher S."/>
            <person name="Foley C.D."/>
            <person name="Franke A."/>
            <person name="Friedrich D."/>
            <person name="Gadbois L."/>
            <person name="Gearin G."/>
            <person name="Gearin C.R."/>
            <person name="Giannoukos G."/>
            <person name="Goode T."/>
            <person name="Graham J."/>
            <person name="Grandbois E."/>
            <person name="Grewal S."/>
            <person name="Gyaltsen K."/>
            <person name="Hafez N."/>
            <person name="Hagos B."/>
            <person name="Hall J."/>
            <person name="Henson C."/>
            <person name="Hollinger A."/>
            <person name="Honan T."/>
            <person name="Huard M.D."/>
            <person name="Hughes L."/>
            <person name="Hurhula B."/>
            <person name="Husby M.E."/>
            <person name="Kamat A."/>
            <person name="Kanga B."/>
            <person name="Kashin S."/>
            <person name="Khazanovich D."/>
            <person name="Kisner P."/>
            <person name="Lance K."/>
            <person name="Lara M."/>
            <person name="Lee W."/>
            <person name="Lennon N."/>
            <person name="Letendre F."/>
            <person name="LeVine R."/>
            <person name="Lipovsky A."/>
            <person name="Liu X."/>
            <person name="Liu J."/>
            <person name="Liu S."/>
            <person name="Lokyitsang T."/>
            <person name="Lokyitsang Y."/>
            <person name="Lubonja R."/>
            <person name="Lui A."/>
            <person name="MacDonald P."/>
            <person name="Magnisalis V."/>
            <person name="Maru K."/>
            <person name="Matthews C."/>
            <person name="McCusker W."/>
            <person name="McDonough S."/>
            <person name="Mehta T."/>
            <person name="Meldrim J."/>
            <person name="Meneus L."/>
            <person name="Mihai O."/>
            <person name="Mihalev A."/>
            <person name="Mihova T."/>
            <person name="Mittelman R."/>
            <person name="Mlenga V."/>
            <person name="Montmayeur A."/>
            <person name="Mulrain L."/>
            <person name="Navidi A."/>
            <person name="Naylor J."/>
            <person name="Negash T."/>
            <person name="Nguyen T."/>
            <person name="Nguyen N."/>
            <person name="Nicol R."/>
            <person name="Norbu C."/>
            <person name="Norbu N."/>
            <person name="Novod N."/>
            <person name="O'Neill B."/>
            <person name="Osman S."/>
            <person name="Markiewicz E."/>
            <person name="Oyono O.L."/>
            <person name="Patti C."/>
            <person name="Phunkhang P."/>
            <person name="Pierre F."/>
            <person name="Priest M."/>
            <person name="Raghuraman S."/>
            <person name="Rege F."/>
            <person name="Reyes R."/>
            <person name="Rise C."/>
            <person name="Rogov P."/>
            <person name="Ross K."/>
            <person name="Ryan E."/>
            <person name="Settipalli S."/>
            <person name="Shea T."/>
            <person name="Sherpa N."/>
            <person name="Shi L."/>
            <person name="Shih D."/>
            <person name="Sparrow T."/>
            <person name="Spaulding J."/>
            <person name="Stalker J."/>
            <person name="Stange-Thomann N."/>
            <person name="Stavropoulos S."/>
            <person name="Stone C."/>
            <person name="Strader C."/>
            <person name="Tesfaye S."/>
            <person name="Thomson T."/>
            <person name="Thoulutsang Y."/>
            <person name="Thoulutsang D."/>
            <person name="Topham K."/>
            <person name="Topping I."/>
            <person name="Tsamla T."/>
            <person name="Vassiliev H."/>
            <person name="Vo A."/>
            <person name="Wangchuk T."/>
            <person name="Wangdi T."/>
            <person name="Weiand M."/>
            <person name="Wilkinson J."/>
            <person name="Wilson A."/>
            <person name="Yadav S."/>
            <person name="Young G."/>
            <person name="Yu Q."/>
            <person name="Zembek L."/>
            <person name="Zhong D."/>
            <person name="Zimmer A."/>
            <person name="Zwirko Z."/>
            <person name="Jaffe D.B."/>
            <person name="Alvarez P."/>
            <person name="Brockman W."/>
            <person name="Butler J."/>
            <person name="Chin C."/>
            <person name="Gnerre S."/>
            <person name="Grabherr M."/>
            <person name="Kleber M."/>
            <person name="Mauceli E."/>
            <person name="MacCallum I."/>
        </authorList>
    </citation>
    <scope>NUCLEOTIDE SEQUENCE [LARGE SCALE GENOMIC DNA]</scope>
    <source>
        <strain evidence="2">Tucson 14024-0371.13</strain>
    </source>
</reference>
<organism evidence="1 2">
    <name type="scientific">Drosophila ananassae</name>
    <name type="common">Fruit fly</name>
    <dbReference type="NCBI Taxonomy" id="7217"/>
    <lineage>
        <taxon>Eukaryota</taxon>
        <taxon>Metazoa</taxon>
        <taxon>Ecdysozoa</taxon>
        <taxon>Arthropoda</taxon>
        <taxon>Hexapoda</taxon>
        <taxon>Insecta</taxon>
        <taxon>Pterygota</taxon>
        <taxon>Neoptera</taxon>
        <taxon>Endopterygota</taxon>
        <taxon>Diptera</taxon>
        <taxon>Brachycera</taxon>
        <taxon>Muscomorpha</taxon>
        <taxon>Ephydroidea</taxon>
        <taxon>Drosophilidae</taxon>
        <taxon>Drosophila</taxon>
        <taxon>Sophophora</taxon>
    </lineage>
</organism>
<evidence type="ECO:0000313" key="1">
    <source>
        <dbReference type="EMBL" id="EDV44200.1"/>
    </source>
</evidence>
<name>B3M010_DROAN</name>
<dbReference type="GeneID" id="6501628"/>
<dbReference type="PhylomeDB" id="B3M010"/>
<dbReference type="EMBL" id="CH902617">
    <property type="protein sequence ID" value="EDV44200.1"/>
    <property type="molecule type" value="Genomic_DNA"/>
</dbReference>
<dbReference type="OMA" id="LCEFQKA"/>
<dbReference type="Proteomes" id="UP000007801">
    <property type="component" value="Unassembled WGS sequence"/>
</dbReference>
<accession>B3M010</accession>